<gene>
    <name evidence="2" type="ORF">AUCHE_08_02750</name>
</gene>
<dbReference type="SUPFAM" id="SSF53955">
    <property type="entry name" value="Lysozyme-like"/>
    <property type="match status" value="1"/>
</dbReference>
<reference evidence="2 3" key="1">
    <citation type="submission" date="2012-08" db="EMBL/GenBank/DDBJ databases">
        <title>Whole genome shotgun sequence of Austwickia chelonae NBRC 105200.</title>
        <authorList>
            <person name="Yoshida I."/>
            <person name="Hosoyama A."/>
            <person name="Tsuchikane K."/>
            <person name="Katsumata H."/>
            <person name="Ando Y."/>
            <person name="Ohji S."/>
            <person name="Hamada M."/>
            <person name="Tamura T."/>
            <person name="Yamazoe A."/>
            <person name="Yamazaki S."/>
            <person name="Fujita N."/>
        </authorList>
    </citation>
    <scope>NUCLEOTIDE SEQUENCE [LARGE SCALE GENOMIC DNA]</scope>
    <source>
        <strain evidence="2 3">NBRC 105200</strain>
    </source>
</reference>
<evidence type="ECO:0008006" key="4">
    <source>
        <dbReference type="Google" id="ProtNLM"/>
    </source>
</evidence>
<evidence type="ECO:0000313" key="3">
    <source>
        <dbReference type="Proteomes" id="UP000008495"/>
    </source>
</evidence>
<dbReference type="eggNOG" id="COG3583">
    <property type="taxonomic scope" value="Bacteria"/>
</dbReference>
<keyword evidence="3" id="KW-1185">Reference proteome</keyword>
<dbReference type="STRING" id="100225.SAMN05421595_0547"/>
<sequence>MSNYEGSHRGMRRRDVQSRRRAAERIAKQRRGPLVAGAGVVTLFGIGAGVLHAAPNTSGGKALGFASVSQEEPLEPAQPPNRNVAAIYDNGRVRDSYWGMGQAHIGIARQAGQAYQSAAAEKEAKAKAIAKAKADAEAAKAASLARAQADPRSVARTLVAQRGWGPGEFACLDQLWNKESRWQFNATNASSGAYGIPQSLPASKMASAGADWKVNPTTQITWGLGYISGRYGSPCAAWGHSQSHNWY</sequence>
<protein>
    <recommendedName>
        <fullName evidence="4">Transglycosylase SLT domain-containing protein</fullName>
    </recommendedName>
</protein>
<evidence type="ECO:0000313" key="2">
    <source>
        <dbReference type="EMBL" id="GAB78031.1"/>
    </source>
</evidence>
<dbReference type="AlphaFoldDB" id="K6UMD7"/>
<feature type="compositionally biased region" description="Basic and acidic residues" evidence="1">
    <location>
        <begin position="13"/>
        <end position="23"/>
    </location>
</feature>
<organism evidence="2 3">
    <name type="scientific">Austwickia chelonae NBRC 105200</name>
    <dbReference type="NCBI Taxonomy" id="1184607"/>
    <lineage>
        <taxon>Bacteria</taxon>
        <taxon>Bacillati</taxon>
        <taxon>Actinomycetota</taxon>
        <taxon>Actinomycetes</taxon>
        <taxon>Micrococcales</taxon>
        <taxon>Dermatophilaceae</taxon>
        <taxon>Austwickia</taxon>
    </lineage>
</organism>
<dbReference type="Proteomes" id="UP000008495">
    <property type="component" value="Unassembled WGS sequence"/>
</dbReference>
<evidence type="ECO:0000256" key="1">
    <source>
        <dbReference type="SAM" id="MobiDB-lite"/>
    </source>
</evidence>
<dbReference type="EMBL" id="BAGZ01000008">
    <property type="protein sequence ID" value="GAB78031.1"/>
    <property type="molecule type" value="Genomic_DNA"/>
</dbReference>
<dbReference type="RefSeq" id="WP_006502785.1">
    <property type="nucleotide sequence ID" value="NZ_BAGZ01000008.1"/>
</dbReference>
<comment type="caution">
    <text evidence="2">The sequence shown here is derived from an EMBL/GenBank/DDBJ whole genome shotgun (WGS) entry which is preliminary data.</text>
</comment>
<proteinExistence type="predicted"/>
<name>K6UMD7_9MICO</name>
<accession>K6UMD7</accession>
<dbReference type="InterPro" id="IPR023346">
    <property type="entry name" value="Lysozyme-like_dom_sf"/>
</dbReference>
<feature type="region of interest" description="Disordered" evidence="1">
    <location>
        <begin position="1"/>
        <end position="23"/>
    </location>
</feature>
<dbReference type="OrthoDB" id="9766277at2"/>